<dbReference type="OrthoDB" id="9813510at2"/>
<comment type="similarity">
    <text evidence="1">Belongs to the CcdB toxin family.</text>
</comment>
<dbReference type="RefSeq" id="WP_004341322.1">
    <property type="nucleotide sequence ID" value="NZ_AMXE01000062.1"/>
</dbReference>
<evidence type="ECO:0000256" key="5">
    <source>
        <dbReference type="ARBA" id="ARBA00023163"/>
    </source>
</evidence>
<dbReference type="GO" id="GO:0006276">
    <property type="term" value="P:plasmid maintenance"/>
    <property type="evidence" value="ECO:0007669"/>
    <property type="project" value="InterPro"/>
</dbReference>
<organism evidence="8 9">
    <name type="scientific">Thauera linaloolentis (strain DSM 12138 / JCM 21573 / CCUG 41526 / CIP 105981 / IAM 15112 / NBRC 102519 / 47Lol)</name>
    <dbReference type="NCBI Taxonomy" id="1123367"/>
    <lineage>
        <taxon>Bacteria</taxon>
        <taxon>Pseudomonadati</taxon>
        <taxon>Pseudomonadota</taxon>
        <taxon>Betaproteobacteria</taxon>
        <taxon>Rhodocyclales</taxon>
        <taxon>Zoogloeaceae</taxon>
        <taxon>Thauera</taxon>
    </lineage>
</organism>
<keyword evidence="9" id="KW-1185">Reference proteome</keyword>
<evidence type="ECO:0000256" key="7">
    <source>
        <dbReference type="ARBA" id="ARBA00033135"/>
    </source>
</evidence>
<protein>
    <recommendedName>
        <fullName evidence="2">Toxin CcdB</fullName>
    </recommendedName>
    <alternativeName>
        <fullName evidence="7">Cytotoxic protein CcdB</fullName>
    </alternativeName>
    <alternativeName>
        <fullName evidence="6">Protein LetD</fullName>
    </alternativeName>
</protein>
<dbReference type="SUPFAM" id="SSF50118">
    <property type="entry name" value="Cell growth inhibitor/plasmid maintenance toxic component"/>
    <property type="match status" value="1"/>
</dbReference>
<evidence type="ECO:0000256" key="2">
    <source>
        <dbReference type="ARBA" id="ARBA00015075"/>
    </source>
</evidence>
<dbReference type="eggNOG" id="ENOG5032U99">
    <property type="taxonomic scope" value="Bacteria"/>
</dbReference>
<dbReference type="Pfam" id="PF01845">
    <property type="entry name" value="CcdB"/>
    <property type="match status" value="1"/>
</dbReference>
<evidence type="ECO:0000313" key="8">
    <source>
        <dbReference type="EMBL" id="ENO86013.1"/>
    </source>
</evidence>
<dbReference type="GO" id="GO:0008657">
    <property type="term" value="F:DNA topoisomerase type II (double strand cut, ATP-hydrolyzing) inhibitor activity"/>
    <property type="evidence" value="ECO:0007669"/>
    <property type="project" value="InterPro"/>
</dbReference>
<evidence type="ECO:0000256" key="1">
    <source>
        <dbReference type="ARBA" id="ARBA00005230"/>
    </source>
</evidence>
<proteinExistence type="inferred from homology"/>
<dbReference type="AlphaFoldDB" id="N6YV40"/>
<evidence type="ECO:0000256" key="4">
    <source>
        <dbReference type="ARBA" id="ARBA00023015"/>
    </source>
</evidence>
<name>N6YV40_THAL4</name>
<gene>
    <name evidence="8" type="ORF">C666_14125</name>
</gene>
<keyword evidence="4" id="KW-0805">Transcription regulation</keyword>
<dbReference type="STRING" id="1123367.GCA_000621305_03519"/>
<dbReference type="EMBL" id="AMXE01000062">
    <property type="protein sequence ID" value="ENO86013.1"/>
    <property type="molecule type" value="Genomic_DNA"/>
</dbReference>
<evidence type="ECO:0000313" key="9">
    <source>
        <dbReference type="Proteomes" id="UP000013232"/>
    </source>
</evidence>
<keyword evidence="5" id="KW-0804">Transcription</keyword>
<dbReference type="InterPro" id="IPR002712">
    <property type="entry name" value="CcdB"/>
</dbReference>
<comment type="caution">
    <text evidence="8">The sequence shown here is derived from an EMBL/GenBank/DDBJ whole genome shotgun (WGS) entry which is preliminary data.</text>
</comment>
<dbReference type="Gene3D" id="2.30.30.110">
    <property type="match status" value="1"/>
</dbReference>
<evidence type="ECO:0000256" key="3">
    <source>
        <dbReference type="ARBA" id="ARBA00022491"/>
    </source>
</evidence>
<accession>N6YV40</accession>
<dbReference type="InterPro" id="IPR011067">
    <property type="entry name" value="Plasmid_toxin/cell-grow_inhib"/>
</dbReference>
<sequence length="106" mass="11829">MAQFDIHRNPGRNRDGIPYVVVVQSAIFDGFKRRVVVPLVRKSYLPTIDHPRFNPTFVIEGVSVVLHPLEIVSVPQETLGEPVASLVDQGARIIEALDELTTRAWG</sequence>
<keyword evidence="3" id="KW-0678">Repressor</keyword>
<dbReference type="Proteomes" id="UP000013232">
    <property type="component" value="Unassembled WGS sequence"/>
</dbReference>
<evidence type="ECO:0000256" key="6">
    <source>
        <dbReference type="ARBA" id="ARBA00029628"/>
    </source>
</evidence>
<reference evidence="8 9" key="1">
    <citation type="submission" date="2012-09" db="EMBL/GenBank/DDBJ databases">
        <title>Draft Genome Sequences of 6 Strains from Genus Thauera.</title>
        <authorList>
            <person name="Liu B."/>
            <person name="Shapleigh J.P."/>
            <person name="Frostegard A.H."/>
        </authorList>
    </citation>
    <scope>NUCLEOTIDE SEQUENCE [LARGE SCALE GENOMIC DNA]</scope>
    <source>
        <strain evidence="9">47Lol / DSM 12138</strain>
    </source>
</reference>